<feature type="region of interest" description="Disordered" evidence="1">
    <location>
        <begin position="257"/>
        <end position="279"/>
    </location>
</feature>
<comment type="caution">
    <text evidence="2">The sequence shown here is derived from an EMBL/GenBank/DDBJ whole genome shotgun (WGS) entry which is preliminary data.</text>
</comment>
<sequence>MEKEIEQEEERQLDLEVFNVARERIKVGSTSGEMNGINCRLYTFDDSTRGIFRHLVKLDHSVPVDSGFTIYSIKPTLCRIIAKVLNLKFTKNFNKFYFNISPNYVVAINYFPFEKQIMKILPKVIYEFKMDFMRISSKSFQKLVVACRHICRFSIWRSIIEYPTYLRQSLNKSLDFGKNVDYKIFHFDLVSIRYQPDTYSNAPVNIEEIVKAISECSLKDSLHKLALTNCGISQKHAIELTSKYDLTKFIIIGDKDKDDESEEDDQPNPSNLFGDDEDY</sequence>
<accession>A0AAD1XSV0</accession>
<dbReference type="Proteomes" id="UP001295684">
    <property type="component" value="Unassembled WGS sequence"/>
</dbReference>
<gene>
    <name evidence="2" type="ORF">ECRASSUSDP1_LOCUS19362</name>
</gene>
<evidence type="ECO:0000313" key="3">
    <source>
        <dbReference type="Proteomes" id="UP001295684"/>
    </source>
</evidence>
<dbReference type="AlphaFoldDB" id="A0AAD1XSV0"/>
<reference evidence="2" key="1">
    <citation type="submission" date="2023-07" db="EMBL/GenBank/DDBJ databases">
        <authorList>
            <consortium name="AG Swart"/>
            <person name="Singh M."/>
            <person name="Singh A."/>
            <person name="Seah K."/>
            <person name="Emmerich C."/>
        </authorList>
    </citation>
    <scope>NUCLEOTIDE SEQUENCE</scope>
    <source>
        <strain evidence="2">DP1</strain>
    </source>
</reference>
<organism evidence="2 3">
    <name type="scientific">Euplotes crassus</name>
    <dbReference type="NCBI Taxonomy" id="5936"/>
    <lineage>
        <taxon>Eukaryota</taxon>
        <taxon>Sar</taxon>
        <taxon>Alveolata</taxon>
        <taxon>Ciliophora</taxon>
        <taxon>Intramacronucleata</taxon>
        <taxon>Spirotrichea</taxon>
        <taxon>Hypotrichia</taxon>
        <taxon>Euplotida</taxon>
        <taxon>Euplotidae</taxon>
        <taxon>Moneuplotes</taxon>
    </lineage>
</organism>
<name>A0AAD1XSV0_EUPCR</name>
<evidence type="ECO:0000313" key="2">
    <source>
        <dbReference type="EMBL" id="CAI2377971.1"/>
    </source>
</evidence>
<protein>
    <submittedName>
        <fullName evidence="2">Uncharacterized protein</fullName>
    </submittedName>
</protein>
<keyword evidence="3" id="KW-1185">Reference proteome</keyword>
<dbReference type="EMBL" id="CAMPGE010019649">
    <property type="protein sequence ID" value="CAI2377971.1"/>
    <property type="molecule type" value="Genomic_DNA"/>
</dbReference>
<proteinExistence type="predicted"/>
<evidence type="ECO:0000256" key="1">
    <source>
        <dbReference type="SAM" id="MobiDB-lite"/>
    </source>
</evidence>